<dbReference type="FunFam" id="3.40.605.10:FF:000007">
    <property type="entry name" value="NAD/NADP-dependent betaine aldehyde dehydrogenase"/>
    <property type="match status" value="1"/>
</dbReference>
<dbReference type="SUPFAM" id="SSF53720">
    <property type="entry name" value="ALDH-like"/>
    <property type="match status" value="1"/>
</dbReference>
<dbReference type="AlphaFoldDB" id="A0A543CPD1"/>
<dbReference type="InterPro" id="IPR016160">
    <property type="entry name" value="Ald_DH_CS_CYS"/>
</dbReference>
<gene>
    <name evidence="8" type="ORF">FB559_4597</name>
</gene>
<dbReference type="Proteomes" id="UP000316096">
    <property type="component" value="Unassembled WGS sequence"/>
</dbReference>
<dbReference type="FunFam" id="3.40.309.10:FF:000012">
    <property type="entry name" value="Betaine aldehyde dehydrogenase"/>
    <property type="match status" value="1"/>
</dbReference>
<dbReference type="Pfam" id="PF00171">
    <property type="entry name" value="Aldedh"/>
    <property type="match status" value="1"/>
</dbReference>
<dbReference type="InterPro" id="IPR029510">
    <property type="entry name" value="Ald_DH_CS_GLU"/>
</dbReference>
<keyword evidence="3" id="KW-0520">NAD</keyword>
<dbReference type="EMBL" id="VFOZ01000001">
    <property type="protein sequence ID" value="TQL98944.1"/>
    <property type="molecule type" value="Genomic_DNA"/>
</dbReference>
<proteinExistence type="inferred from homology"/>
<evidence type="ECO:0000256" key="6">
    <source>
        <dbReference type="RuleBase" id="RU003345"/>
    </source>
</evidence>
<dbReference type="InterPro" id="IPR016163">
    <property type="entry name" value="Ald_DH_C"/>
</dbReference>
<evidence type="ECO:0000256" key="5">
    <source>
        <dbReference type="PROSITE-ProRule" id="PRU10007"/>
    </source>
</evidence>
<dbReference type="InterPro" id="IPR016162">
    <property type="entry name" value="Ald_DH_N"/>
</dbReference>
<feature type="domain" description="Aldehyde dehydrogenase" evidence="7">
    <location>
        <begin position="28"/>
        <end position="493"/>
    </location>
</feature>
<dbReference type="InterPro" id="IPR016161">
    <property type="entry name" value="Ald_DH/histidinol_DH"/>
</dbReference>
<reference evidence="8 9" key="1">
    <citation type="submission" date="2019-06" db="EMBL/GenBank/DDBJ databases">
        <title>Sequencing the genomes of 1000 actinobacteria strains.</title>
        <authorList>
            <person name="Klenk H.-P."/>
        </authorList>
    </citation>
    <scope>NUCLEOTIDE SEQUENCE [LARGE SCALE GENOMIC DNA]</scope>
    <source>
        <strain evidence="8 9">DSM 102200</strain>
    </source>
</reference>
<organism evidence="8 9">
    <name type="scientific">Actinoallomurus bryophytorum</name>
    <dbReference type="NCBI Taxonomy" id="1490222"/>
    <lineage>
        <taxon>Bacteria</taxon>
        <taxon>Bacillati</taxon>
        <taxon>Actinomycetota</taxon>
        <taxon>Actinomycetes</taxon>
        <taxon>Streptosporangiales</taxon>
        <taxon>Thermomonosporaceae</taxon>
        <taxon>Actinoallomurus</taxon>
    </lineage>
</organism>
<comment type="caution">
    <text evidence="8">The sequence shown here is derived from an EMBL/GenBank/DDBJ whole genome shotgun (WGS) entry which is preliminary data.</text>
</comment>
<evidence type="ECO:0000313" key="9">
    <source>
        <dbReference type="Proteomes" id="UP000316096"/>
    </source>
</evidence>
<dbReference type="PANTHER" id="PTHR43860">
    <property type="entry name" value="BETAINE ALDEHYDE DEHYDROGENASE"/>
    <property type="match status" value="1"/>
</dbReference>
<protein>
    <submittedName>
        <fullName evidence="8">Betaine-aldehyde dehydrogenase</fullName>
    </submittedName>
</protein>
<dbReference type="PANTHER" id="PTHR43860:SF2">
    <property type="entry name" value="BETAINE ALDEHYDE DEHYDROGENASE-RELATED"/>
    <property type="match status" value="1"/>
</dbReference>
<comment type="pathway">
    <text evidence="4">Amine and polyamine biosynthesis; betaine biosynthesis via choline pathway; betaine from betaine aldehyde: step 1/1.</text>
</comment>
<accession>A0A543CPD1</accession>
<dbReference type="PROSITE" id="PS00070">
    <property type="entry name" value="ALDEHYDE_DEHYDR_CYS"/>
    <property type="match status" value="1"/>
</dbReference>
<dbReference type="InterPro" id="IPR015590">
    <property type="entry name" value="Aldehyde_DH_dom"/>
</dbReference>
<sequence>MCTNVRKGSDGVNGEETGIKDLYIDGMWTASSSYTTSPTLNPFDASVLDTVAEATADDVDRAVAAARSAFVSGPWPQTPAVERGRTLSRIADLLQRDRETIARAESLDTGKTLKEGQADVDDVTAVFRYYAGLAGTHAGRVVDAGLPNVISRIVHEPVGVCALIAPWNYPLLQMSWKLAPALVAGNTTLIKPSELTPLTTVALVELVEEAGVPPGVVNLLLGRGDVVGRAMVAHPGVDLISFTGGLATGQEIMAAAAKGVRRVALELGGKNPNVVFADTDFDTAVDYALTGAFLHSGQVCSAGSRLIVQEELHDRFVAELAARADRIRLGSGLDPDSECGPLVSAEHRAKVEAHIERAIADGATLLAGGMRPPEPALADGFFLRPTVLADCTRDMAVVREEVFGPVVTVERFGTEEEAVRIANDTDYGLAGAVWTADAGRAERVAAALRHGTVWINDFHPYLPQAEWGGFGKSGVGRELGPSGLDEYQEKKHIYHNAAPQPMRWFSG</sequence>
<keyword evidence="2 6" id="KW-0560">Oxidoreductase</keyword>
<evidence type="ECO:0000259" key="7">
    <source>
        <dbReference type="Pfam" id="PF00171"/>
    </source>
</evidence>
<evidence type="ECO:0000256" key="4">
    <source>
        <dbReference type="ARBA" id="ARBA00037921"/>
    </source>
</evidence>
<name>A0A543CPD1_9ACTN</name>
<evidence type="ECO:0000256" key="2">
    <source>
        <dbReference type="ARBA" id="ARBA00023002"/>
    </source>
</evidence>
<comment type="similarity">
    <text evidence="1 6">Belongs to the aldehyde dehydrogenase family.</text>
</comment>
<evidence type="ECO:0000313" key="8">
    <source>
        <dbReference type="EMBL" id="TQL98944.1"/>
    </source>
</evidence>
<dbReference type="PROSITE" id="PS00687">
    <property type="entry name" value="ALDEHYDE_DEHYDR_GLU"/>
    <property type="match status" value="1"/>
</dbReference>
<dbReference type="Gene3D" id="3.40.605.10">
    <property type="entry name" value="Aldehyde Dehydrogenase, Chain A, domain 1"/>
    <property type="match status" value="1"/>
</dbReference>
<evidence type="ECO:0000256" key="3">
    <source>
        <dbReference type="ARBA" id="ARBA00023027"/>
    </source>
</evidence>
<evidence type="ECO:0000256" key="1">
    <source>
        <dbReference type="ARBA" id="ARBA00009986"/>
    </source>
</evidence>
<keyword evidence="9" id="KW-1185">Reference proteome</keyword>
<dbReference type="Gene3D" id="3.40.309.10">
    <property type="entry name" value="Aldehyde Dehydrogenase, Chain A, domain 2"/>
    <property type="match status" value="1"/>
</dbReference>
<dbReference type="GO" id="GO:0016620">
    <property type="term" value="F:oxidoreductase activity, acting on the aldehyde or oxo group of donors, NAD or NADP as acceptor"/>
    <property type="evidence" value="ECO:0007669"/>
    <property type="project" value="InterPro"/>
</dbReference>
<feature type="active site" evidence="5">
    <location>
        <position position="266"/>
    </location>
</feature>